<accession>A0AA97KB27</accession>
<evidence type="ECO:0000256" key="2">
    <source>
        <dbReference type="ARBA" id="ARBA00022692"/>
    </source>
</evidence>
<comment type="subcellular location">
    <subcellularLocation>
        <location evidence="1">Membrane</location>
        <topology evidence="1">Multi-pass membrane protein</topology>
    </subcellularLocation>
</comment>
<dbReference type="PANTHER" id="PTHR12952:SF1">
    <property type="entry name" value="TRANSMEMBRANE PROTEIN 244"/>
    <property type="match status" value="1"/>
</dbReference>
<dbReference type="GeneID" id="129342926"/>
<evidence type="ECO:0000313" key="7">
    <source>
        <dbReference type="RefSeq" id="XP_054854860.1"/>
    </source>
</evidence>
<dbReference type="AlphaFoldDB" id="A0AA97KB27"/>
<keyword evidence="4 5" id="KW-0472">Membrane</keyword>
<evidence type="ECO:0000256" key="1">
    <source>
        <dbReference type="ARBA" id="ARBA00004141"/>
    </source>
</evidence>
<evidence type="ECO:0000313" key="6">
    <source>
        <dbReference type="Proteomes" id="UP001190640"/>
    </source>
</evidence>
<feature type="transmembrane region" description="Helical" evidence="5">
    <location>
        <begin position="118"/>
        <end position="141"/>
    </location>
</feature>
<dbReference type="RefSeq" id="XP_054854860.1">
    <property type="nucleotide sequence ID" value="XM_054998885.1"/>
</dbReference>
<feature type="transmembrane region" description="Helical" evidence="5">
    <location>
        <begin position="14"/>
        <end position="44"/>
    </location>
</feature>
<name>A0AA97KB27_EUBMA</name>
<keyword evidence="3 5" id="KW-1133">Transmembrane helix</keyword>
<dbReference type="KEGG" id="emc:129342926"/>
<dbReference type="Pfam" id="PF09801">
    <property type="entry name" value="SYS1"/>
    <property type="match status" value="1"/>
</dbReference>
<organism evidence="6 7">
    <name type="scientific">Eublepharis macularius</name>
    <name type="common">Leopard gecko</name>
    <name type="synonym">Cyrtodactylus macularius</name>
    <dbReference type="NCBI Taxonomy" id="481883"/>
    <lineage>
        <taxon>Eukaryota</taxon>
        <taxon>Metazoa</taxon>
        <taxon>Chordata</taxon>
        <taxon>Craniata</taxon>
        <taxon>Vertebrata</taxon>
        <taxon>Euteleostomi</taxon>
        <taxon>Lepidosauria</taxon>
        <taxon>Squamata</taxon>
        <taxon>Bifurcata</taxon>
        <taxon>Gekkota</taxon>
        <taxon>Eublepharidae</taxon>
        <taxon>Eublepharinae</taxon>
        <taxon>Eublepharis</taxon>
    </lineage>
</organism>
<dbReference type="GO" id="GO:0016020">
    <property type="term" value="C:membrane"/>
    <property type="evidence" value="ECO:0007669"/>
    <property type="project" value="UniProtKB-SubCell"/>
</dbReference>
<sequence length="153" mass="17600">MGFQGSEATTIKIIILHILLCLLTFYTIYYMIGSICCGVFRLHSFDVRLPFDFKTEPSYSNPNYLANVISMEITFWSSGLFFAVMLKQWVWDYALTVTSIHLLLTWAVMGEFPLVWQWWLALASGLFLMICNGELITYFAYSDSNSPSMGSFF</sequence>
<reference evidence="7" key="1">
    <citation type="submission" date="2025-08" db="UniProtKB">
        <authorList>
            <consortium name="RefSeq"/>
        </authorList>
    </citation>
    <scope>IDENTIFICATION</scope>
    <source>
        <tissue evidence="7">Blood</tissue>
    </source>
</reference>
<keyword evidence="2 5" id="KW-0812">Transmembrane</keyword>
<dbReference type="Proteomes" id="UP001190640">
    <property type="component" value="Chromosome 15"/>
</dbReference>
<feature type="transmembrane region" description="Helical" evidence="5">
    <location>
        <begin position="64"/>
        <end position="86"/>
    </location>
</feature>
<gene>
    <name evidence="7" type="primary">LOC129342926</name>
</gene>
<keyword evidence="6" id="KW-1185">Reference proteome</keyword>
<proteinExistence type="predicted"/>
<evidence type="ECO:0000256" key="3">
    <source>
        <dbReference type="ARBA" id="ARBA00022989"/>
    </source>
</evidence>
<dbReference type="InterPro" id="IPR019185">
    <property type="entry name" value="Integral_membrane_SYS1-rel"/>
</dbReference>
<evidence type="ECO:0000256" key="5">
    <source>
        <dbReference type="SAM" id="Phobius"/>
    </source>
</evidence>
<feature type="transmembrane region" description="Helical" evidence="5">
    <location>
        <begin position="93"/>
        <end position="112"/>
    </location>
</feature>
<dbReference type="PANTHER" id="PTHR12952">
    <property type="entry name" value="SYS1"/>
    <property type="match status" value="1"/>
</dbReference>
<protein>
    <submittedName>
        <fullName evidence="7">Transmembrane protein 244-like</fullName>
    </submittedName>
</protein>
<evidence type="ECO:0000256" key="4">
    <source>
        <dbReference type="ARBA" id="ARBA00023136"/>
    </source>
</evidence>